<dbReference type="AlphaFoldDB" id="A0A1Q3B9A5"/>
<protein>
    <recommendedName>
        <fullName evidence="2">Putative plant transposon protein domain-containing protein</fullName>
    </recommendedName>
</protein>
<dbReference type="Proteomes" id="UP000187406">
    <property type="component" value="Unassembled WGS sequence"/>
</dbReference>
<dbReference type="EMBL" id="BDDD01000350">
    <property type="protein sequence ID" value="GAV64509.1"/>
    <property type="molecule type" value="Genomic_DNA"/>
</dbReference>
<evidence type="ECO:0000313" key="3">
    <source>
        <dbReference type="EMBL" id="GAV64509.1"/>
    </source>
</evidence>
<gene>
    <name evidence="3" type="ORF">CFOL_v3_08027</name>
</gene>
<evidence type="ECO:0000256" key="1">
    <source>
        <dbReference type="SAM" id="MobiDB-lite"/>
    </source>
</evidence>
<keyword evidence="4" id="KW-1185">Reference proteome</keyword>
<feature type="region of interest" description="Disordered" evidence="1">
    <location>
        <begin position="290"/>
        <end position="326"/>
    </location>
</feature>
<feature type="compositionally biased region" description="Basic and acidic residues" evidence="1">
    <location>
        <begin position="316"/>
        <end position="326"/>
    </location>
</feature>
<sequence>MLRTKNPNVVEGECSKCKRRAARPSAESVEPQQLFAQGIRSPSAYFERKILVGKTLDFDFCLREGFPIVAWLNTLDLGHLLTINLPYYPDLMKELYVNFGFSTTVSLSTSVQGKHIMMNYPTLASILSIPCDGSRGWSNRNWVEKDGFGKEECVLLLFEENAQVVAKMYSRNLRFDYRFLHTAVETHILPKAGGFDEVTHMKAFTMIHIISCRRINMPLLIFNHMEEMQYRENATLPYGNIVTKTLMHYGGYLNEEVHHALQNTDKSGKGTLGRMAFKKHKRLGTWIPKDEDSYRVSGEEEEAQETQDQEEIASQVERRLCDPLGV</sequence>
<evidence type="ECO:0000259" key="2">
    <source>
        <dbReference type="Pfam" id="PF20167"/>
    </source>
</evidence>
<name>A0A1Q3B9A5_CEPFO</name>
<reference evidence="4" key="1">
    <citation type="submission" date="2016-04" db="EMBL/GenBank/DDBJ databases">
        <title>Cephalotus genome sequencing.</title>
        <authorList>
            <person name="Fukushima K."/>
            <person name="Hasebe M."/>
            <person name="Fang X."/>
        </authorList>
    </citation>
    <scope>NUCLEOTIDE SEQUENCE [LARGE SCALE GENOMIC DNA]</scope>
    <source>
        <strain evidence="4">cv. St1</strain>
    </source>
</reference>
<proteinExistence type="predicted"/>
<feature type="domain" description="Putative plant transposon protein" evidence="2">
    <location>
        <begin position="77"/>
        <end position="246"/>
    </location>
</feature>
<dbReference type="InParanoid" id="A0A1Q3B9A5"/>
<organism evidence="3 4">
    <name type="scientific">Cephalotus follicularis</name>
    <name type="common">Albany pitcher plant</name>
    <dbReference type="NCBI Taxonomy" id="3775"/>
    <lineage>
        <taxon>Eukaryota</taxon>
        <taxon>Viridiplantae</taxon>
        <taxon>Streptophyta</taxon>
        <taxon>Embryophyta</taxon>
        <taxon>Tracheophyta</taxon>
        <taxon>Spermatophyta</taxon>
        <taxon>Magnoliopsida</taxon>
        <taxon>eudicotyledons</taxon>
        <taxon>Gunneridae</taxon>
        <taxon>Pentapetalae</taxon>
        <taxon>rosids</taxon>
        <taxon>fabids</taxon>
        <taxon>Oxalidales</taxon>
        <taxon>Cephalotaceae</taxon>
        <taxon>Cephalotus</taxon>
    </lineage>
</organism>
<accession>A0A1Q3B9A5</accession>
<comment type="caution">
    <text evidence="3">The sequence shown here is derived from an EMBL/GenBank/DDBJ whole genome shotgun (WGS) entry which is preliminary data.</text>
</comment>
<dbReference type="Pfam" id="PF20167">
    <property type="entry name" value="Transposase_32"/>
    <property type="match status" value="1"/>
</dbReference>
<feature type="compositionally biased region" description="Acidic residues" evidence="1">
    <location>
        <begin position="299"/>
        <end position="311"/>
    </location>
</feature>
<evidence type="ECO:0000313" key="4">
    <source>
        <dbReference type="Proteomes" id="UP000187406"/>
    </source>
</evidence>
<dbReference type="InterPro" id="IPR046796">
    <property type="entry name" value="Transposase_32_dom"/>
</dbReference>